<evidence type="ECO:0000313" key="4">
    <source>
        <dbReference type="Proteomes" id="UP000295106"/>
    </source>
</evidence>
<dbReference type="GO" id="GO:0052689">
    <property type="term" value="F:carboxylic ester hydrolase activity"/>
    <property type="evidence" value="ECO:0007669"/>
    <property type="project" value="UniProtKB-ARBA"/>
</dbReference>
<dbReference type="GO" id="GO:0004177">
    <property type="term" value="F:aminopeptidase activity"/>
    <property type="evidence" value="ECO:0007669"/>
    <property type="project" value="UniProtKB-KW"/>
</dbReference>
<protein>
    <submittedName>
        <fullName evidence="3">Serine aminopeptidase S33 family</fullName>
    </submittedName>
</protein>
<gene>
    <name evidence="3" type="ORF">EV684_114102</name>
</gene>
<dbReference type="InterPro" id="IPR029058">
    <property type="entry name" value="AB_hydrolase_fold"/>
</dbReference>
<dbReference type="SUPFAM" id="SSF53474">
    <property type="entry name" value="alpha/beta-Hydrolases"/>
    <property type="match status" value="1"/>
</dbReference>
<keyword evidence="3" id="KW-0031">Aminopeptidase</keyword>
<dbReference type="AlphaFoldDB" id="A0A4R2MB94"/>
<dbReference type="EMBL" id="SLXD01000014">
    <property type="protein sequence ID" value="TCO99805.1"/>
    <property type="molecule type" value="Genomic_DNA"/>
</dbReference>
<comment type="caution">
    <text evidence="3">The sequence shown here is derived from an EMBL/GenBank/DDBJ whole genome shotgun (WGS) entry which is preliminary data.</text>
</comment>
<dbReference type="InterPro" id="IPR022742">
    <property type="entry name" value="Hydrolase_4"/>
</dbReference>
<dbReference type="GeneID" id="99685435"/>
<dbReference type="RefSeq" id="WP_132649113.1">
    <property type="nucleotide sequence ID" value="NZ_CP181386.1"/>
</dbReference>
<dbReference type="Pfam" id="PF12146">
    <property type="entry name" value="Hydrolase_4"/>
    <property type="match status" value="1"/>
</dbReference>
<dbReference type="PANTHER" id="PTHR22946">
    <property type="entry name" value="DIENELACTONE HYDROLASE DOMAIN-CONTAINING PROTEIN-RELATED"/>
    <property type="match status" value="1"/>
</dbReference>
<evidence type="ECO:0000256" key="1">
    <source>
        <dbReference type="ARBA" id="ARBA00022801"/>
    </source>
</evidence>
<evidence type="ECO:0000313" key="3">
    <source>
        <dbReference type="EMBL" id="TCO99805.1"/>
    </source>
</evidence>
<dbReference type="InterPro" id="IPR050261">
    <property type="entry name" value="FrsA_esterase"/>
</dbReference>
<name>A0A4R2MB94_RUBGE</name>
<evidence type="ECO:0000259" key="2">
    <source>
        <dbReference type="Pfam" id="PF12146"/>
    </source>
</evidence>
<sequence>MLVTTAGVAAGAVALRTLAHQAILRGLRAPRMAHDGSHARHTLTASRVHEVRIPGPRGRRLFGWLVLPGSTDHKPAPAVLAMHGWGANATTMWPVAPPLVEAGFAVLLLDARCHGDSEDEAFTSMPRFAEDIAAGLAWLGTRPEVRADRLALVGHSVGAAASLLHAARAGGVRGVVSLSAFAHPDEVMRRFLAEKRVPYRPLGWYVIRHVQRVIGARFDDIAPLATVRRARCPVLLVHGRHDTTAPFDDALRLQAAAAPGTGLLAVDGDHDLREALAPHVADIVGFLRQACSDAPDTIAGIETPPADR</sequence>
<dbReference type="OrthoDB" id="4269629at2"/>
<dbReference type="Proteomes" id="UP000295106">
    <property type="component" value="Unassembled WGS sequence"/>
</dbReference>
<accession>A0A4R2MB94</accession>
<reference evidence="3 4" key="1">
    <citation type="submission" date="2019-03" db="EMBL/GenBank/DDBJ databases">
        <title>Genomic Encyclopedia of Type Strains, Phase IV (KMG-IV): sequencing the most valuable type-strain genomes for metagenomic binning, comparative biology and taxonomic classification.</title>
        <authorList>
            <person name="Goeker M."/>
        </authorList>
    </citation>
    <scope>NUCLEOTIDE SEQUENCE [LARGE SCALE GENOMIC DNA]</scope>
    <source>
        <strain evidence="3 4">DSM 1709</strain>
    </source>
</reference>
<proteinExistence type="predicted"/>
<keyword evidence="3" id="KW-0645">Protease</keyword>
<feature type="domain" description="Serine aminopeptidase S33" evidence="2">
    <location>
        <begin position="74"/>
        <end position="191"/>
    </location>
</feature>
<dbReference type="PANTHER" id="PTHR22946:SF9">
    <property type="entry name" value="POLYKETIDE TRANSFERASE AF380"/>
    <property type="match status" value="1"/>
</dbReference>
<keyword evidence="1" id="KW-0378">Hydrolase</keyword>
<organism evidence="3 4">
    <name type="scientific">Rubrivivax gelatinosus</name>
    <name type="common">Rhodocyclus gelatinosus</name>
    <name type="synonym">Rhodopseudomonas gelatinosa</name>
    <dbReference type="NCBI Taxonomy" id="28068"/>
    <lineage>
        <taxon>Bacteria</taxon>
        <taxon>Pseudomonadati</taxon>
        <taxon>Pseudomonadota</taxon>
        <taxon>Betaproteobacteria</taxon>
        <taxon>Burkholderiales</taxon>
        <taxon>Sphaerotilaceae</taxon>
        <taxon>Rubrivivax</taxon>
    </lineage>
</organism>
<dbReference type="Gene3D" id="3.40.50.1820">
    <property type="entry name" value="alpha/beta hydrolase"/>
    <property type="match status" value="1"/>
</dbReference>